<protein>
    <submittedName>
        <fullName evidence="1">Uncharacterized protein</fullName>
    </submittedName>
</protein>
<gene>
    <name evidence="1" type="ORF">U9M48_013750</name>
</gene>
<evidence type="ECO:0000313" key="2">
    <source>
        <dbReference type="Proteomes" id="UP001341281"/>
    </source>
</evidence>
<keyword evidence="2" id="KW-1185">Reference proteome</keyword>
<sequence>MREEVRFRDRVMSPEVRAGESAGSRRGPRVRDADVGGCADAGLSRRWRQLSREERLWEAASSTASSVTVGDLYSSRQHPRERWICLEAAGSIMLFKVYQEALI</sequence>
<proteinExistence type="predicted"/>
<reference evidence="1 2" key="1">
    <citation type="submission" date="2024-02" db="EMBL/GenBank/DDBJ databases">
        <title>High-quality chromosome-scale genome assembly of Pensacola bahiagrass (Paspalum notatum Flugge var. saurae).</title>
        <authorList>
            <person name="Vega J.M."/>
            <person name="Podio M."/>
            <person name="Orjuela J."/>
            <person name="Siena L.A."/>
            <person name="Pessino S.C."/>
            <person name="Combes M.C."/>
            <person name="Mariac C."/>
            <person name="Albertini E."/>
            <person name="Pupilli F."/>
            <person name="Ortiz J.P.A."/>
            <person name="Leblanc O."/>
        </authorList>
    </citation>
    <scope>NUCLEOTIDE SEQUENCE [LARGE SCALE GENOMIC DNA]</scope>
    <source>
        <strain evidence="1">R1</strain>
        <tissue evidence="1">Leaf</tissue>
    </source>
</reference>
<dbReference type="AlphaFoldDB" id="A0AAQ3SZY9"/>
<dbReference type="Proteomes" id="UP001341281">
    <property type="component" value="Chromosome 03"/>
</dbReference>
<accession>A0AAQ3SZY9</accession>
<organism evidence="1 2">
    <name type="scientific">Paspalum notatum var. saurae</name>
    <dbReference type="NCBI Taxonomy" id="547442"/>
    <lineage>
        <taxon>Eukaryota</taxon>
        <taxon>Viridiplantae</taxon>
        <taxon>Streptophyta</taxon>
        <taxon>Embryophyta</taxon>
        <taxon>Tracheophyta</taxon>
        <taxon>Spermatophyta</taxon>
        <taxon>Magnoliopsida</taxon>
        <taxon>Liliopsida</taxon>
        <taxon>Poales</taxon>
        <taxon>Poaceae</taxon>
        <taxon>PACMAD clade</taxon>
        <taxon>Panicoideae</taxon>
        <taxon>Andropogonodae</taxon>
        <taxon>Paspaleae</taxon>
        <taxon>Paspalinae</taxon>
        <taxon>Paspalum</taxon>
    </lineage>
</organism>
<name>A0AAQ3SZY9_PASNO</name>
<evidence type="ECO:0000313" key="1">
    <source>
        <dbReference type="EMBL" id="WVZ64188.1"/>
    </source>
</evidence>
<dbReference type="EMBL" id="CP144747">
    <property type="protein sequence ID" value="WVZ64188.1"/>
    <property type="molecule type" value="Genomic_DNA"/>
</dbReference>